<proteinExistence type="predicted"/>
<evidence type="ECO:0000259" key="2">
    <source>
        <dbReference type="Pfam" id="PF04851"/>
    </source>
</evidence>
<evidence type="ECO:0000313" key="4">
    <source>
        <dbReference type="Proteomes" id="UP001595979"/>
    </source>
</evidence>
<dbReference type="Gene3D" id="3.40.50.300">
    <property type="entry name" value="P-loop containing nucleotide triphosphate hydrolases"/>
    <property type="match status" value="2"/>
</dbReference>
<dbReference type="CDD" id="cd18785">
    <property type="entry name" value="SF2_C"/>
    <property type="match status" value="1"/>
</dbReference>
<comment type="caution">
    <text evidence="3">The sequence shown here is derived from an EMBL/GenBank/DDBJ whole genome shotgun (WGS) entry which is preliminary data.</text>
</comment>
<protein>
    <submittedName>
        <fullName evidence="3">DEAD/DEAH box helicase</fullName>
        <ecNumber evidence="3">3.6.4.-</ecNumber>
    </submittedName>
</protein>
<accession>A0ABW1DKW5</accession>
<keyword evidence="3" id="KW-0547">Nucleotide-binding</keyword>
<evidence type="ECO:0000313" key="3">
    <source>
        <dbReference type="EMBL" id="MFC5849368.1"/>
    </source>
</evidence>
<dbReference type="Pfam" id="PF04851">
    <property type="entry name" value="ResIII"/>
    <property type="match status" value="1"/>
</dbReference>
<evidence type="ECO:0000256" key="1">
    <source>
        <dbReference type="SAM" id="MobiDB-lite"/>
    </source>
</evidence>
<dbReference type="SUPFAM" id="SSF52540">
    <property type="entry name" value="P-loop containing nucleoside triphosphate hydrolases"/>
    <property type="match status" value="1"/>
</dbReference>
<dbReference type="PANTHER" id="PTHR47396">
    <property type="entry name" value="TYPE I RESTRICTION ENZYME ECOKI R PROTEIN"/>
    <property type="match status" value="1"/>
</dbReference>
<name>A0ABW1DKW5_9DEIO</name>
<reference evidence="4" key="1">
    <citation type="journal article" date="2019" name="Int. J. Syst. Evol. Microbiol.">
        <title>The Global Catalogue of Microorganisms (GCM) 10K type strain sequencing project: providing services to taxonomists for standard genome sequencing and annotation.</title>
        <authorList>
            <consortium name="The Broad Institute Genomics Platform"/>
            <consortium name="The Broad Institute Genome Sequencing Center for Infectious Disease"/>
            <person name="Wu L."/>
            <person name="Ma J."/>
        </authorList>
    </citation>
    <scope>NUCLEOTIDE SEQUENCE [LARGE SCALE GENOMIC DNA]</scope>
    <source>
        <strain evidence="4">CGMCC 1.15053</strain>
    </source>
</reference>
<dbReference type="EMBL" id="JBHSOH010000020">
    <property type="protein sequence ID" value="MFC5849368.1"/>
    <property type="molecule type" value="Genomic_DNA"/>
</dbReference>
<dbReference type="InterPro" id="IPR050742">
    <property type="entry name" value="Helicase_Restrict-Modif_Enz"/>
</dbReference>
<keyword evidence="3" id="KW-0378">Hydrolase</keyword>
<keyword evidence="3" id="KW-0347">Helicase</keyword>
<organism evidence="3 4">
    <name type="scientific">Deinococcus petrolearius</name>
    <dbReference type="NCBI Taxonomy" id="1751295"/>
    <lineage>
        <taxon>Bacteria</taxon>
        <taxon>Thermotogati</taxon>
        <taxon>Deinococcota</taxon>
        <taxon>Deinococci</taxon>
        <taxon>Deinococcales</taxon>
        <taxon>Deinococcaceae</taxon>
        <taxon>Deinococcus</taxon>
    </lineage>
</organism>
<feature type="compositionally biased region" description="Low complexity" evidence="1">
    <location>
        <begin position="542"/>
        <end position="551"/>
    </location>
</feature>
<feature type="domain" description="Helicase/UvrB N-terminal" evidence="2">
    <location>
        <begin position="3"/>
        <end position="250"/>
    </location>
</feature>
<dbReference type="GO" id="GO:0004386">
    <property type="term" value="F:helicase activity"/>
    <property type="evidence" value="ECO:0007669"/>
    <property type="project" value="UniProtKB-KW"/>
</dbReference>
<gene>
    <name evidence="3" type="ORF">ACFPQ6_13730</name>
</gene>
<dbReference type="EC" id="3.6.4.-" evidence="3"/>
<dbReference type="GO" id="GO:0016787">
    <property type="term" value="F:hydrolase activity"/>
    <property type="evidence" value="ECO:0007669"/>
    <property type="project" value="UniProtKB-KW"/>
</dbReference>
<dbReference type="RefSeq" id="WP_380050465.1">
    <property type="nucleotide sequence ID" value="NZ_JBHSOH010000020.1"/>
</dbReference>
<dbReference type="InterPro" id="IPR027417">
    <property type="entry name" value="P-loop_NTPase"/>
</dbReference>
<dbReference type="InterPro" id="IPR006935">
    <property type="entry name" value="Helicase/UvrB_N"/>
</dbReference>
<feature type="region of interest" description="Disordered" evidence="1">
    <location>
        <begin position="530"/>
        <end position="551"/>
    </location>
</feature>
<dbReference type="PANTHER" id="PTHR47396:SF1">
    <property type="entry name" value="ATP-DEPENDENT HELICASE IRC3-RELATED"/>
    <property type="match status" value="1"/>
</dbReference>
<sequence>MLQLKEYQKRALGILKRYLTKTKAFNDAALAFAAETQEEDVWGRMVPYNPVPQLGKLPYVCLRIPTGGGKTLMAASSLGSLAEFVERSHPVVLWLAPSGAIVEQTLQGLQNSQHPYRVALEQSLGQSVTVVDVAGALRLSVSDVQGGVVIVSTIQAFRRDDESDLNVYKQNGNLQAHFQNLDLAQISRLEVYRAVTGVTNTPLPSLANLLRLHNPVVIVDEAHNARTELSFDTLARLSPSVIVEWTATPAQDSNLLYSVSASELAAEHMIKLPIMLETRRQREEVLTQAVAQQKVLENLAREEEAATGEHLRPIVLIQAEANRGVEPWTPEVVKKALIDDHGIPKDQIAIATGQHKDLEGIELSARSCPIRYVITVQALREGWDCPYAYILAGMAELSAGGAVEQLLGRVLRLPRAVRKKNPDLNRAYAFSVSQNFQRVANSLADSLVKSGFEQQEARSVIRAAQGQPMLLFNQQSSSAPQPTVNPAPTIETQLEQLPQLLREKLSVDESGDVVANTTLSADEREQLKAVFPPPAPPQVGTASAPSAQPSAPKLLEPFEVPRLVVQQQGLFEVLDEQHFLEDGWTLVGRDSKLTAEEFPDQLPEGQSGTIDVVTGRVTVGTPTQLAAQSKLLEAWTDWSVPGLVHWLDAHIPHPDLTPEEVQIYLRTVVQRLIDERGLSLQALVNDKFRLRRALEVKINALRKRAEREGAQTLFSSELVQVKGDEFAFKFRPGDHNYPHPRSYKGPRTFSKHYYRMVADFDSVTGGEGDEGPCAALLDGMSEVKYWVRNVANQRQHSFWLRTASGDFYPDFVALLDKDKVLVVEVKGAGFYDEKTNVEKRQIGELWERRGGGKVAFVMTRGQDWNPIYAAVQRLTR</sequence>
<dbReference type="Proteomes" id="UP001595979">
    <property type="component" value="Unassembled WGS sequence"/>
</dbReference>
<keyword evidence="4" id="KW-1185">Reference proteome</keyword>
<keyword evidence="3" id="KW-0067">ATP-binding</keyword>